<evidence type="ECO:0000256" key="3">
    <source>
        <dbReference type="SAM" id="MobiDB-lite"/>
    </source>
</evidence>
<dbReference type="PROSITE" id="PS50888">
    <property type="entry name" value="BHLH"/>
    <property type="match status" value="1"/>
</dbReference>
<gene>
    <name evidence="5" type="ORF">R1flu_014004</name>
</gene>
<keyword evidence="6" id="KW-1185">Reference proteome</keyword>
<evidence type="ECO:0000256" key="1">
    <source>
        <dbReference type="ARBA" id="ARBA00023015"/>
    </source>
</evidence>
<comment type="caution">
    <text evidence="5">The sequence shown here is derived from an EMBL/GenBank/DDBJ whole genome shotgun (WGS) entry which is preliminary data.</text>
</comment>
<proteinExistence type="predicted"/>
<feature type="compositionally biased region" description="Low complexity" evidence="3">
    <location>
        <begin position="177"/>
        <end position="195"/>
    </location>
</feature>
<dbReference type="InterPro" id="IPR011598">
    <property type="entry name" value="bHLH_dom"/>
</dbReference>
<evidence type="ECO:0000256" key="2">
    <source>
        <dbReference type="ARBA" id="ARBA00023163"/>
    </source>
</evidence>
<reference evidence="5 6" key="1">
    <citation type="submission" date="2024-09" db="EMBL/GenBank/DDBJ databases">
        <title>Chromosome-scale assembly of Riccia fluitans.</title>
        <authorList>
            <person name="Paukszto L."/>
            <person name="Sawicki J."/>
            <person name="Karawczyk K."/>
            <person name="Piernik-Szablinska J."/>
            <person name="Szczecinska M."/>
            <person name="Mazdziarz M."/>
        </authorList>
    </citation>
    <scope>NUCLEOTIDE SEQUENCE [LARGE SCALE GENOMIC DNA]</scope>
    <source>
        <strain evidence="5">Rf_01</strain>
        <tissue evidence="5">Aerial parts of the thallus</tissue>
    </source>
</reference>
<dbReference type="Pfam" id="PF00010">
    <property type="entry name" value="HLH"/>
    <property type="match status" value="1"/>
</dbReference>
<feature type="region of interest" description="Disordered" evidence="3">
    <location>
        <begin position="170"/>
        <end position="195"/>
    </location>
</feature>
<sequence length="439" mass="48897">MCPELSQCVSQDHLSRAFYPESFVHDKFDQQHTFFLNHVSNRAPQYKLSDERVCGAEGSRAVTHAPQGQPVALPYAIQNEMVIALQHGQEPYPPLPPAAAAGVNAAPSDYSLHLGCSENQLMPEIDCAWMKDVLDDFLLTSHELPPLAPLTVGGVPAVITGPSLCSPFDPPSKRELQLQLPPSPSSVHSSPPSLALPKFTSTDSCRINSLITGEQLSPPALRSPAKTESSSPTPEPLKTRASKRFQRHKSARKVAKWTQKVNLVNVDQVEHVIRERQRRDDMSYKIATLESLLPQGPKRDRASIVHESVQYVKSLQQRVEELTKKYEELQQNRITKSCSGVVVIKDDLEMLPGFLQFDCESSRAITTRILPQQHHEDVRRNLFLRYCFEAAHRSISCALIIYSCVQDQVSCRIEAIEAEDLSQDTTSKFPAFAIGTVSV</sequence>
<dbReference type="Gene3D" id="4.10.280.10">
    <property type="entry name" value="Helix-loop-helix DNA-binding domain"/>
    <property type="match status" value="1"/>
</dbReference>
<dbReference type="PANTHER" id="PTHR46665">
    <property type="entry name" value="TRANSCRIPTION FACTOR BHLH041-RELATED-RELATED"/>
    <property type="match status" value="1"/>
</dbReference>
<dbReference type="SUPFAM" id="SSF47459">
    <property type="entry name" value="HLH, helix-loop-helix DNA-binding domain"/>
    <property type="match status" value="1"/>
</dbReference>
<feature type="region of interest" description="Disordered" evidence="3">
    <location>
        <begin position="216"/>
        <end position="251"/>
    </location>
</feature>
<evidence type="ECO:0000313" key="5">
    <source>
        <dbReference type="EMBL" id="KAL2629318.1"/>
    </source>
</evidence>
<name>A0ABD1YF80_9MARC</name>
<accession>A0ABD1YF80</accession>
<dbReference type="InterPro" id="IPR044658">
    <property type="entry name" value="bHLH92/bHLH041-like"/>
</dbReference>
<dbReference type="Proteomes" id="UP001605036">
    <property type="component" value="Unassembled WGS sequence"/>
</dbReference>
<feature type="compositionally biased region" description="Basic residues" evidence="3">
    <location>
        <begin position="240"/>
        <end position="251"/>
    </location>
</feature>
<keyword evidence="2" id="KW-0804">Transcription</keyword>
<organism evidence="5 6">
    <name type="scientific">Riccia fluitans</name>
    <dbReference type="NCBI Taxonomy" id="41844"/>
    <lineage>
        <taxon>Eukaryota</taxon>
        <taxon>Viridiplantae</taxon>
        <taxon>Streptophyta</taxon>
        <taxon>Embryophyta</taxon>
        <taxon>Marchantiophyta</taxon>
        <taxon>Marchantiopsida</taxon>
        <taxon>Marchantiidae</taxon>
        <taxon>Marchantiales</taxon>
        <taxon>Ricciaceae</taxon>
        <taxon>Riccia</taxon>
    </lineage>
</organism>
<dbReference type="InterPro" id="IPR036638">
    <property type="entry name" value="HLH_DNA-bd_sf"/>
</dbReference>
<dbReference type="SMART" id="SM00353">
    <property type="entry name" value="HLH"/>
    <property type="match status" value="1"/>
</dbReference>
<protein>
    <recommendedName>
        <fullName evidence="4">BHLH domain-containing protein</fullName>
    </recommendedName>
</protein>
<dbReference type="CDD" id="cd11393">
    <property type="entry name" value="bHLH_AtbHLH_like"/>
    <property type="match status" value="1"/>
</dbReference>
<dbReference type="AlphaFoldDB" id="A0ABD1YF80"/>
<keyword evidence="1" id="KW-0805">Transcription regulation</keyword>
<evidence type="ECO:0000313" key="6">
    <source>
        <dbReference type="Proteomes" id="UP001605036"/>
    </source>
</evidence>
<dbReference type="EMBL" id="JBHFFA010000004">
    <property type="protein sequence ID" value="KAL2629318.1"/>
    <property type="molecule type" value="Genomic_DNA"/>
</dbReference>
<dbReference type="InterPro" id="IPR045239">
    <property type="entry name" value="bHLH95_bHLH"/>
</dbReference>
<feature type="domain" description="BHLH" evidence="4">
    <location>
        <begin position="266"/>
        <end position="315"/>
    </location>
</feature>
<dbReference type="PANTHER" id="PTHR46665:SF1">
    <property type="entry name" value="SPERMATOGENESIS- AND OOGENESIS-SPECIFIC BASIC HELIX-LOOP-HELIX-CONTAINING PROTEIN 1"/>
    <property type="match status" value="1"/>
</dbReference>
<evidence type="ECO:0000259" key="4">
    <source>
        <dbReference type="PROSITE" id="PS50888"/>
    </source>
</evidence>